<keyword evidence="2" id="KW-1185">Reference proteome</keyword>
<evidence type="ECO:0000313" key="1">
    <source>
        <dbReference type="EMBL" id="CUS38450.1"/>
    </source>
</evidence>
<evidence type="ECO:0000313" key="2">
    <source>
        <dbReference type="Proteomes" id="UP000199032"/>
    </source>
</evidence>
<name>A0A0S4LTT7_9BACT</name>
<reference evidence="1 2" key="1">
    <citation type="submission" date="2015-10" db="EMBL/GenBank/DDBJ databases">
        <authorList>
            <person name="Gilbert D.G."/>
        </authorList>
    </citation>
    <scope>NUCLEOTIDE SEQUENCE [LARGE SCALE GENOMIC DNA]</scope>
    <source>
        <strain evidence="1">COMA1</strain>
    </source>
</reference>
<proteinExistence type="predicted"/>
<dbReference type="EMBL" id="CZQA01000011">
    <property type="protein sequence ID" value="CUS38450.1"/>
    <property type="molecule type" value="Genomic_DNA"/>
</dbReference>
<organism evidence="1 2">
    <name type="scientific">Candidatus Nitrospira nitrosa</name>
    <dbReference type="NCBI Taxonomy" id="1742972"/>
    <lineage>
        <taxon>Bacteria</taxon>
        <taxon>Pseudomonadati</taxon>
        <taxon>Nitrospirota</taxon>
        <taxon>Nitrospiria</taxon>
        <taxon>Nitrospirales</taxon>
        <taxon>Nitrospiraceae</taxon>
        <taxon>Nitrospira</taxon>
    </lineage>
</organism>
<dbReference type="STRING" id="1742972.COMA1_50107"/>
<gene>
    <name evidence="1" type="ORF">COMA1_50107</name>
</gene>
<dbReference type="RefSeq" id="WP_090750789.1">
    <property type="nucleotide sequence ID" value="NZ_CZQA01000011.1"/>
</dbReference>
<accession>A0A0S4LTT7</accession>
<sequence>MSGAAFGPVSGAGASMCGGVKEEDVGGAATDAVAACVVSIGLSIDGGVGERSGGEAFGGSGAVMEAPVGCVRGSIVVGNGVGVGTG</sequence>
<dbReference type="AlphaFoldDB" id="A0A0S4LTT7"/>
<dbReference type="Proteomes" id="UP000199032">
    <property type="component" value="Unassembled WGS sequence"/>
</dbReference>
<protein>
    <submittedName>
        <fullName evidence="1">Uncharacterized protein</fullName>
    </submittedName>
</protein>